<dbReference type="PANTHER" id="PTHR33116:SF78">
    <property type="entry name" value="OS12G0587133 PROTEIN"/>
    <property type="match status" value="1"/>
</dbReference>
<gene>
    <name evidence="2" type="ORF">U9M48_040667</name>
</gene>
<protein>
    <recommendedName>
        <fullName evidence="1">Reverse transcriptase zinc-binding domain-containing protein</fullName>
    </recommendedName>
</protein>
<feature type="domain" description="Reverse transcriptase zinc-binding" evidence="1">
    <location>
        <begin position="423"/>
        <end position="494"/>
    </location>
</feature>
<dbReference type="PANTHER" id="PTHR33116">
    <property type="entry name" value="REVERSE TRANSCRIPTASE ZINC-BINDING DOMAIN-CONTAINING PROTEIN-RELATED-RELATED"/>
    <property type="match status" value="1"/>
</dbReference>
<dbReference type="Pfam" id="PF13966">
    <property type="entry name" value="zf-RVT"/>
    <property type="match status" value="2"/>
</dbReference>
<reference evidence="2 3" key="1">
    <citation type="submission" date="2024-02" db="EMBL/GenBank/DDBJ databases">
        <title>High-quality chromosome-scale genome assembly of Pensacola bahiagrass (Paspalum notatum Flugge var. saurae).</title>
        <authorList>
            <person name="Vega J.M."/>
            <person name="Podio M."/>
            <person name="Orjuela J."/>
            <person name="Siena L.A."/>
            <person name="Pessino S.C."/>
            <person name="Combes M.C."/>
            <person name="Mariac C."/>
            <person name="Albertini E."/>
            <person name="Pupilli F."/>
            <person name="Ortiz J.P.A."/>
            <person name="Leblanc O."/>
        </authorList>
    </citation>
    <scope>NUCLEOTIDE SEQUENCE [LARGE SCALE GENOMIC DNA]</scope>
    <source>
        <strain evidence="2">R1</strain>
        <tissue evidence="2">Leaf</tissue>
    </source>
</reference>
<evidence type="ECO:0000259" key="1">
    <source>
        <dbReference type="Pfam" id="PF13966"/>
    </source>
</evidence>
<name>A0AAQ3UNX9_PASNO</name>
<dbReference type="Proteomes" id="UP001341281">
    <property type="component" value="Chromosome 09"/>
</dbReference>
<evidence type="ECO:0000313" key="3">
    <source>
        <dbReference type="Proteomes" id="UP001341281"/>
    </source>
</evidence>
<feature type="non-terminal residue" evidence="2">
    <location>
        <position position="535"/>
    </location>
</feature>
<evidence type="ECO:0000313" key="2">
    <source>
        <dbReference type="EMBL" id="WVZ94823.1"/>
    </source>
</evidence>
<feature type="domain" description="Reverse transcriptase zinc-binding" evidence="1">
    <location>
        <begin position="4"/>
        <end position="62"/>
    </location>
</feature>
<dbReference type="AlphaFoldDB" id="A0AAQ3UNX9"/>
<sequence>MAARAENKCKVFAWILIQNKVLTADNLARRGWPHQTSCTLCNGPLESALHLCLTCPFAREVWSRILAWENLSLPQHADPISANDIGEWWERAMALVPTARRKEFNGVVIYTMWNIWKERNRRIFEHCSMSSPQVAGCRHKVPVPFLETLSEDALLPHLLQNDDTQHASCKSQQQQENGRSGYYRLPTAALVHALDRPITHQTVQGRDRLRMRVIYSRSSSKCSRYQCKHQATRIPALNLPRIKHISRNWVRESRGYSGLNVNFAKLMMVPLNINQDKMKNLSAQFGCLVGDLPFTYLGMPLGLKKPAARDFMPLVKKCEKRMLITSNLLSQGVCLPKEQGGLGVIDLKVHNTCLLLKNLHKFFNKENLPWVNLIWTSYYQNFTLPGSGIRGSFWWNDILSLLDTYKGLARPFAKNGQSEITPSQENDEWHYIWGSNNFIPRKAYMNLKGSTQYKECPSARNMHLASYECVLCQMSCEETVTHLLIHCPFAEQIWTHFYMFIHDDADPFEDLELIKLQLAVPFFMEFIILICWAIW</sequence>
<dbReference type="EMBL" id="CP144753">
    <property type="protein sequence ID" value="WVZ94823.1"/>
    <property type="molecule type" value="Genomic_DNA"/>
</dbReference>
<accession>A0AAQ3UNX9</accession>
<dbReference type="InterPro" id="IPR026960">
    <property type="entry name" value="RVT-Znf"/>
</dbReference>
<keyword evidence="3" id="KW-1185">Reference proteome</keyword>
<organism evidence="2 3">
    <name type="scientific">Paspalum notatum var. saurae</name>
    <dbReference type="NCBI Taxonomy" id="547442"/>
    <lineage>
        <taxon>Eukaryota</taxon>
        <taxon>Viridiplantae</taxon>
        <taxon>Streptophyta</taxon>
        <taxon>Embryophyta</taxon>
        <taxon>Tracheophyta</taxon>
        <taxon>Spermatophyta</taxon>
        <taxon>Magnoliopsida</taxon>
        <taxon>Liliopsida</taxon>
        <taxon>Poales</taxon>
        <taxon>Poaceae</taxon>
        <taxon>PACMAD clade</taxon>
        <taxon>Panicoideae</taxon>
        <taxon>Andropogonodae</taxon>
        <taxon>Paspaleae</taxon>
        <taxon>Paspalinae</taxon>
        <taxon>Paspalum</taxon>
    </lineage>
</organism>
<proteinExistence type="predicted"/>